<organism evidence="1 2">
    <name type="scientific">Tegillarca granosa</name>
    <name type="common">Malaysian cockle</name>
    <name type="synonym">Anadara granosa</name>
    <dbReference type="NCBI Taxonomy" id="220873"/>
    <lineage>
        <taxon>Eukaryota</taxon>
        <taxon>Metazoa</taxon>
        <taxon>Spiralia</taxon>
        <taxon>Lophotrochozoa</taxon>
        <taxon>Mollusca</taxon>
        <taxon>Bivalvia</taxon>
        <taxon>Autobranchia</taxon>
        <taxon>Pteriomorphia</taxon>
        <taxon>Arcoida</taxon>
        <taxon>Arcoidea</taxon>
        <taxon>Arcidae</taxon>
        <taxon>Tegillarca</taxon>
    </lineage>
</organism>
<gene>
    <name evidence="1" type="ORF">KUTeg_012386</name>
</gene>
<evidence type="ECO:0000313" key="1">
    <source>
        <dbReference type="EMBL" id="KAJ8310521.1"/>
    </source>
</evidence>
<reference evidence="1 2" key="1">
    <citation type="submission" date="2022-12" db="EMBL/GenBank/DDBJ databases">
        <title>Chromosome-level genome of Tegillarca granosa.</title>
        <authorList>
            <person name="Kim J."/>
        </authorList>
    </citation>
    <scope>NUCLEOTIDE SEQUENCE [LARGE SCALE GENOMIC DNA]</scope>
    <source>
        <strain evidence="1">Teg-2019</strain>
        <tissue evidence="1">Adductor muscle</tissue>
    </source>
</reference>
<evidence type="ECO:0000313" key="2">
    <source>
        <dbReference type="Proteomes" id="UP001217089"/>
    </source>
</evidence>
<dbReference type="EMBL" id="JARBDR010000640">
    <property type="protein sequence ID" value="KAJ8310521.1"/>
    <property type="molecule type" value="Genomic_DNA"/>
</dbReference>
<keyword evidence="2" id="KW-1185">Reference proteome</keyword>
<sequence length="82" mass="8652">MVMLIYLITFPAYHITLLKNFYQQPCSTSTTEIGDGLDNDCDGLIDEELCPDGNGSGGGGSMATGQIGQRGRVLLLVPSAEA</sequence>
<accession>A0ABQ9EZD9</accession>
<comment type="caution">
    <text evidence="1">The sequence shown here is derived from an EMBL/GenBank/DDBJ whole genome shotgun (WGS) entry which is preliminary data.</text>
</comment>
<proteinExistence type="predicted"/>
<protein>
    <submittedName>
        <fullName evidence="1">Uncharacterized protein</fullName>
    </submittedName>
</protein>
<dbReference type="Proteomes" id="UP001217089">
    <property type="component" value="Unassembled WGS sequence"/>
</dbReference>
<name>A0ABQ9EZD9_TEGGR</name>